<evidence type="ECO:0000256" key="3">
    <source>
        <dbReference type="PROSITE-ProRule" id="PRU00023"/>
    </source>
</evidence>
<dbReference type="PANTHER" id="PTHR24198:SF194">
    <property type="entry name" value="INVERSIN-A"/>
    <property type="match status" value="1"/>
</dbReference>
<sequence length="90" mass="9810">MHCISNPYRTSITAASWHNHIGIVKLLLANSASVNSQYGVSDDFRSPLAAAAERGNLQVVELLLANNANDYVEEHHDSAIWLACMSRDGS</sequence>
<organism evidence="4 5">
    <name type="scientific">Penicillium canescens</name>
    <dbReference type="NCBI Taxonomy" id="5083"/>
    <lineage>
        <taxon>Eukaryota</taxon>
        <taxon>Fungi</taxon>
        <taxon>Dikarya</taxon>
        <taxon>Ascomycota</taxon>
        <taxon>Pezizomycotina</taxon>
        <taxon>Eurotiomycetes</taxon>
        <taxon>Eurotiomycetidae</taxon>
        <taxon>Eurotiales</taxon>
        <taxon>Aspergillaceae</taxon>
        <taxon>Penicillium</taxon>
    </lineage>
</organism>
<reference evidence="4" key="1">
    <citation type="journal article" date="2023" name="IMA Fungus">
        <title>Comparative genomic study of the Penicillium genus elucidates a diverse pangenome and 15 lateral gene transfer events.</title>
        <authorList>
            <person name="Petersen C."/>
            <person name="Sorensen T."/>
            <person name="Nielsen M.R."/>
            <person name="Sondergaard T.E."/>
            <person name="Sorensen J.L."/>
            <person name="Fitzpatrick D.A."/>
            <person name="Frisvad J.C."/>
            <person name="Nielsen K.L."/>
        </authorList>
    </citation>
    <scope>NUCLEOTIDE SEQUENCE</scope>
    <source>
        <strain evidence="4">IBT 15450</strain>
    </source>
</reference>
<dbReference type="Gene3D" id="1.25.40.20">
    <property type="entry name" value="Ankyrin repeat-containing domain"/>
    <property type="match status" value="1"/>
</dbReference>
<accession>A0AAD6I8I1</accession>
<keyword evidence="5" id="KW-1185">Reference proteome</keyword>
<evidence type="ECO:0008006" key="6">
    <source>
        <dbReference type="Google" id="ProtNLM"/>
    </source>
</evidence>
<dbReference type="InterPro" id="IPR036770">
    <property type="entry name" value="Ankyrin_rpt-contain_sf"/>
</dbReference>
<protein>
    <recommendedName>
        <fullName evidence="6">Ankyrin repeat protein</fullName>
    </recommendedName>
</protein>
<keyword evidence="2 3" id="KW-0040">ANK repeat</keyword>
<dbReference type="PANTHER" id="PTHR24198">
    <property type="entry name" value="ANKYRIN REPEAT AND PROTEIN KINASE DOMAIN-CONTAINING PROTEIN"/>
    <property type="match status" value="1"/>
</dbReference>
<gene>
    <name evidence="4" type="ORF">N7460_007706</name>
</gene>
<dbReference type="InterPro" id="IPR002110">
    <property type="entry name" value="Ankyrin_rpt"/>
</dbReference>
<dbReference type="SMART" id="SM00248">
    <property type="entry name" value="ANK"/>
    <property type="match status" value="2"/>
</dbReference>
<evidence type="ECO:0000313" key="4">
    <source>
        <dbReference type="EMBL" id="KAJ6037935.1"/>
    </source>
</evidence>
<dbReference type="EMBL" id="JAQJZL010000009">
    <property type="protein sequence ID" value="KAJ6037935.1"/>
    <property type="molecule type" value="Genomic_DNA"/>
</dbReference>
<name>A0AAD6I8I1_PENCN</name>
<proteinExistence type="predicted"/>
<evidence type="ECO:0000256" key="2">
    <source>
        <dbReference type="ARBA" id="ARBA00023043"/>
    </source>
</evidence>
<dbReference type="Pfam" id="PF12796">
    <property type="entry name" value="Ank_2"/>
    <property type="match status" value="1"/>
</dbReference>
<reference evidence="4" key="2">
    <citation type="submission" date="2023-01" db="EMBL/GenBank/DDBJ databases">
        <authorList>
            <person name="Petersen C."/>
        </authorList>
    </citation>
    <scope>NUCLEOTIDE SEQUENCE</scope>
    <source>
        <strain evidence="4">IBT 15450</strain>
    </source>
</reference>
<evidence type="ECO:0000256" key="1">
    <source>
        <dbReference type="ARBA" id="ARBA00022737"/>
    </source>
</evidence>
<comment type="caution">
    <text evidence="4">The sequence shown here is derived from an EMBL/GenBank/DDBJ whole genome shotgun (WGS) entry which is preliminary data.</text>
</comment>
<dbReference type="SUPFAM" id="SSF48403">
    <property type="entry name" value="Ankyrin repeat"/>
    <property type="match status" value="1"/>
</dbReference>
<dbReference type="Proteomes" id="UP001219568">
    <property type="component" value="Unassembled WGS sequence"/>
</dbReference>
<dbReference type="PROSITE" id="PS50297">
    <property type="entry name" value="ANK_REP_REGION"/>
    <property type="match status" value="1"/>
</dbReference>
<dbReference type="PROSITE" id="PS50088">
    <property type="entry name" value="ANK_REPEAT"/>
    <property type="match status" value="1"/>
</dbReference>
<evidence type="ECO:0000313" key="5">
    <source>
        <dbReference type="Proteomes" id="UP001219568"/>
    </source>
</evidence>
<keyword evidence="1" id="KW-0677">Repeat</keyword>
<dbReference type="AlphaFoldDB" id="A0AAD6I8I1"/>
<feature type="repeat" description="ANK" evidence="3">
    <location>
        <begin position="43"/>
        <end position="75"/>
    </location>
</feature>